<feature type="region of interest" description="Disordered" evidence="6">
    <location>
        <begin position="55"/>
        <end position="85"/>
    </location>
</feature>
<dbReference type="InterPro" id="IPR000306">
    <property type="entry name" value="Znf_FYVE"/>
</dbReference>
<feature type="compositionally biased region" description="Basic and acidic residues" evidence="6">
    <location>
        <begin position="70"/>
        <end position="85"/>
    </location>
</feature>
<evidence type="ECO:0000313" key="8">
    <source>
        <dbReference type="EMBL" id="KAI1900367.1"/>
    </source>
</evidence>
<keyword evidence="2 5" id="KW-0863">Zinc-finger</keyword>
<reference evidence="8" key="1">
    <citation type="submission" date="2021-01" db="EMBL/GenBank/DDBJ databases">
        <authorList>
            <person name="Zahm M."/>
            <person name="Roques C."/>
            <person name="Cabau C."/>
            <person name="Klopp C."/>
            <person name="Donnadieu C."/>
            <person name="Jouanno E."/>
            <person name="Lampietro C."/>
            <person name="Louis A."/>
            <person name="Herpin A."/>
            <person name="Echchiki A."/>
            <person name="Berthelot C."/>
            <person name="Parey E."/>
            <person name="Roest-Crollius H."/>
            <person name="Braasch I."/>
            <person name="Postlethwait J."/>
            <person name="Bobe J."/>
            <person name="Montfort J."/>
            <person name="Bouchez O."/>
            <person name="Begum T."/>
            <person name="Mejri S."/>
            <person name="Adams A."/>
            <person name="Chen W.-J."/>
            <person name="Guiguen Y."/>
        </authorList>
    </citation>
    <scope>NUCLEOTIDE SEQUENCE</scope>
    <source>
        <tissue evidence="8">Blood</tissue>
    </source>
</reference>
<dbReference type="InterPro" id="IPR013083">
    <property type="entry name" value="Znf_RING/FYVE/PHD"/>
</dbReference>
<name>A0A8T3DYB0_9TELE</name>
<evidence type="ECO:0000313" key="9">
    <source>
        <dbReference type="Proteomes" id="UP000829720"/>
    </source>
</evidence>
<evidence type="ECO:0000256" key="3">
    <source>
        <dbReference type="ARBA" id="ARBA00022833"/>
    </source>
</evidence>
<proteinExistence type="predicted"/>
<dbReference type="Proteomes" id="UP000829720">
    <property type="component" value="Unassembled WGS sequence"/>
</dbReference>
<evidence type="ECO:0000259" key="7">
    <source>
        <dbReference type="PROSITE" id="PS50178"/>
    </source>
</evidence>
<evidence type="ECO:0000256" key="4">
    <source>
        <dbReference type="ARBA" id="ARBA00023054"/>
    </source>
</evidence>
<keyword evidence="3" id="KW-0862">Zinc</keyword>
<dbReference type="Gene3D" id="3.30.40.10">
    <property type="entry name" value="Zinc/RING finger domain, C3HC4 (zinc finger)"/>
    <property type="match status" value="1"/>
</dbReference>
<keyword evidence="9" id="KW-1185">Reference proteome</keyword>
<dbReference type="Pfam" id="PF01363">
    <property type="entry name" value="FYVE"/>
    <property type="match status" value="1"/>
</dbReference>
<keyword evidence="1" id="KW-0479">Metal-binding</keyword>
<keyword evidence="4" id="KW-0175">Coiled coil</keyword>
<feature type="region of interest" description="Disordered" evidence="6">
    <location>
        <begin position="106"/>
        <end position="131"/>
    </location>
</feature>
<dbReference type="GO" id="GO:0050770">
    <property type="term" value="P:regulation of axonogenesis"/>
    <property type="evidence" value="ECO:0007669"/>
    <property type="project" value="TreeGrafter"/>
</dbReference>
<dbReference type="InterPro" id="IPR047335">
    <property type="entry name" value="RUFY1-3"/>
</dbReference>
<organism evidence="8 9">
    <name type="scientific">Albula goreensis</name>
    <dbReference type="NCBI Taxonomy" id="1534307"/>
    <lineage>
        <taxon>Eukaryota</taxon>
        <taxon>Metazoa</taxon>
        <taxon>Chordata</taxon>
        <taxon>Craniata</taxon>
        <taxon>Vertebrata</taxon>
        <taxon>Euteleostomi</taxon>
        <taxon>Actinopterygii</taxon>
        <taxon>Neopterygii</taxon>
        <taxon>Teleostei</taxon>
        <taxon>Albuliformes</taxon>
        <taxon>Albulidae</taxon>
        <taxon>Albula</taxon>
    </lineage>
</organism>
<evidence type="ECO:0000256" key="6">
    <source>
        <dbReference type="SAM" id="MobiDB-lite"/>
    </source>
</evidence>
<sequence length="199" mass="23024">MWLKPRTRQAEQERDLADEANRLFKQEFGDKIESLQLEVDQLRRQRYLLEMELKKERERKSVGVHPEASPVEKKSSSPQKDVKQQMEAIRKELEAVKKENDQLRTVLEEKESLSSSMSLSQNEDDQEQSLFEDSKPSICNMCEETESLTRAKKLCKNCKEVFCESCLANELPLPSSINPVQVCNECHSKLLQQYASSPS</sequence>
<dbReference type="GO" id="GO:0008270">
    <property type="term" value="F:zinc ion binding"/>
    <property type="evidence" value="ECO:0007669"/>
    <property type="project" value="UniProtKB-KW"/>
</dbReference>
<feature type="domain" description="FYVE-type" evidence="7">
    <location>
        <begin position="133"/>
        <end position="191"/>
    </location>
</feature>
<dbReference type="InterPro" id="IPR011011">
    <property type="entry name" value="Znf_FYVE_PHD"/>
</dbReference>
<dbReference type="PANTHER" id="PTHR45956:SF1">
    <property type="entry name" value="PROTEIN RUFY3"/>
    <property type="match status" value="1"/>
</dbReference>
<dbReference type="SUPFAM" id="SSF57903">
    <property type="entry name" value="FYVE/PHD zinc finger"/>
    <property type="match status" value="1"/>
</dbReference>
<dbReference type="InterPro" id="IPR017455">
    <property type="entry name" value="Znf_FYVE-rel"/>
</dbReference>
<dbReference type="GO" id="GO:0005737">
    <property type="term" value="C:cytoplasm"/>
    <property type="evidence" value="ECO:0007669"/>
    <property type="project" value="TreeGrafter"/>
</dbReference>
<dbReference type="PROSITE" id="PS50178">
    <property type="entry name" value="ZF_FYVE"/>
    <property type="match status" value="1"/>
</dbReference>
<evidence type="ECO:0000256" key="1">
    <source>
        <dbReference type="ARBA" id="ARBA00022723"/>
    </source>
</evidence>
<dbReference type="SMART" id="SM00064">
    <property type="entry name" value="FYVE"/>
    <property type="match status" value="1"/>
</dbReference>
<evidence type="ECO:0000256" key="5">
    <source>
        <dbReference type="PROSITE-ProRule" id="PRU00091"/>
    </source>
</evidence>
<protein>
    <recommendedName>
        <fullName evidence="7">FYVE-type domain-containing protein</fullName>
    </recommendedName>
</protein>
<evidence type="ECO:0000256" key="2">
    <source>
        <dbReference type="ARBA" id="ARBA00022771"/>
    </source>
</evidence>
<dbReference type="AlphaFoldDB" id="A0A8T3DYB0"/>
<accession>A0A8T3DYB0</accession>
<dbReference type="EMBL" id="JAERUA010000004">
    <property type="protein sequence ID" value="KAI1900367.1"/>
    <property type="molecule type" value="Genomic_DNA"/>
</dbReference>
<gene>
    <name evidence="8" type="ORF">AGOR_G00049230</name>
</gene>
<comment type="caution">
    <text evidence="8">The sequence shown here is derived from an EMBL/GenBank/DDBJ whole genome shotgun (WGS) entry which is preliminary data.</text>
</comment>
<dbReference type="PANTHER" id="PTHR45956">
    <property type="entry name" value="RUN AND FYVE DOMAIN-CONTAINING PROTEIN 2-LIKE PROTEIN"/>
    <property type="match status" value="1"/>
</dbReference>